<evidence type="ECO:0000313" key="2">
    <source>
        <dbReference type="EMBL" id="KKM00897.1"/>
    </source>
</evidence>
<proteinExistence type="predicted"/>
<dbReference type="AlphaFoldDB" id="A0A0F9HCP9"/>
<gene>
    <name evidence="2" type="ORF">LCGC14_1799840</name>
</gene>
<reference evidence="2" key="1">
    <citation type="journal article" date="2015" name="Nature">
        <title>Complex archaea that bridge the gap between prokaryotes and eukaryotes.</title>
        <authorList>
            <person name="Spang A."/>
            <person name="Saw J.H."/>
            <person name="Jorgensen S.L."/>
            <person name="Zaremba-Niedzwiedzka K."/>
            <person name="Martijn J."/>
            <person name="Lind A.E."/>
            <person name="van Eijk R."/>
            <person name="Schleper C."/>
            <person name="Guy L."/>
            <person name="Ettema T.J."/>
        </authorList>
    </citation>
    <scope>NUCLEOTIDE SEQUENCE</scope>
</reference>
<dbReference type="Pfam" id="PF24175">
    <property type="entry name" value="SU10_adaptor"/>
    <property type="match status" value="1"/>
</dbReference>
<protein>
    <submittedName>
        <fullName evidence="2">Uncharacterized protein</fullName>
    </submittedName>
</protein>
<dbReference type="InterPro" id="IPR056209">
    <property type="entry name" value="SU10_adaptor"/>
</dbReference>
<organism evidence="2">
    <name type="scientific">marine sediment metagenome</name>
    <dbReference type="NCBI Taxonomy" id="412755"/>
    <lineage>
        <taxon>unclassified sequences</taxon>
        <taxon>metagenomes</taxon>
        <taxon>ecological metagenomes</taxon>
    </lineage>
</organism>
<evidence type="ECO:0000256" key="1">
    <source>
        <dbReference type="SAM" id="MobiDB-lite"/>
    </source>
</evidence>
<dbReference type="EMBL" id="LAZR01017324">
    <property type="protein sequence ID" value="KKM00897.1"/>
    <property type="molecule type" value="Genomic_DNA"/>
</dbReference>
<name>A0A0F9HCP9_9ZZZZ</name>
<sequence length="220" mass="25099">MNLLEKQVLRLIGEDPSSPDVFLDTDAGMAPVREALNDAIQEIVMLTGSYKRQYFIPLRAKQGFYRIMLNNGHFGWVTDAGLVNKKRRLEQTGILRLLKHDPQWMITSADPRAYFQIGTDVIAVYPKPSASSDVLELTIVEIPNPYKEDTDRVKLKTDFHYAAVHFAVAEYWASRGDVQEAKKHWGLYLDVLGLRGRFDQTPHSPQRLKTEKANVPQETT</sequence>
<feature type="region of interest" description="Disordered" evidence="1">
    <location>
        <begin position="200"/>
        <end position="220"/>
    </location>
</feature>
<comment type="caution">
    <text evidence="2">The sequence shown here is derived from an EMBL/GenBank/DDBJ whole genome shotgun (WGS) entry which is preliminary data.</text>
</comment>
<accession>A0A0F9HCP9</accession>